<feature type="region of interest" description="Disordered" evidence="1">
    <location>
        <begin position="1"/>
        <end position="36"/>
    </location>
</feature>
<dbReference type="GO" id="GO:0005634">
    <property type="term" value="C:nucleus"/>
    <property type="evidence" value="ECO:0007669"/>
    <property type="project" value="TreeGrafter"/>
</dbReference>
<sequence>MTFCQENNEEKTQNRSGEKQEDILSKAKNKGVGAEEPSKKSATSLILFEEVDIIFDEDAGFLSAIKTFMATAKRPVILTTNDPHFSTMFDGCFEEINFETPSLVNVASYLQVLCLAENLRTDMKDFATFLTTNNCDIRQSLLSLQFWVRSGGGFLKEKILAIHGGREGNGTPQIACTEEATNSKSNIPQTGIPLQDIPKCDIGCIENLLGLKNIFLPSEDMFSFLKQEIMPKRKWGKLTHLLTEFQMKNVDLLYSNLEFVLPFPVQILPEPTRTSNLSLKKVTAVSSNDKSVDADYSEEVSPAKKARRSKRQKTIALLDDSDLFETELNYSEFLTLPSNVSTTCSEENKEGSKFEITKEKQLKLEIPAMEKSSPYASSCLNLLTELMDNMSFLDCCLNTNVQEPKEFCRNEAFNWTNSKIKNGLCDEFSLEHTDWHSSQSCSELKAAVEALSFRRCTAGISQSMETCLNSSRTLGKYQAEELTLHVSKDRTDVYFSQSAASLSIHRKAQERSEIIKTVFSSRTPLNLGNKQASITEYLPTLRSICRSEKFKEQEKAKRRFLHYLEGIHLEIPKETMNSLEADFP</sequence>
<dbReference type="InterPro" id="IPR027417">
    <property type="entry name" value="P-loop_NTPase"/>
</dbReference>
<dbReference type="Gene3D" id="3.40.50.300">
    <property type="entry name" value="P-loop containing nucleotide triphosphate hydrolases"/>
    <property type="match status" value="1"/>
</dbReference>
<dbReference type="PANTHER" id="PTHR23389:SF21">
    <property type="entry name" value="ATPASE FAMILY AAA DOMAIN-CONTAINING PROTEIN 5"/>
    <property type="match status" value="1"/>
</dbReference>
<dbReference type="GO" id="GO:0003677">
    <property type="term" value="F:DNA binding"/>
    <property type="evidence" value="ECO:0007669"/>
    <property type="project" value="TreeGrafter"/>
</dbReference>
<dbReference type="OMA" id="QIACTEE"/>
<evidence type="ECO:0000313" key="2">
    <source>
        <dbReference type="Ensembl" id="ENSSPUP00000006756.1"/>
    </source>
</evidence>
<dbReference type="Proteomes" id="UP000694392">
    <property type="component" value="Unplaced"/>
</dbReference>
<dbReference type="GeneTree" id="ENSGT00940000153469"/>
<keyword evidence="3" id="KW-1185">Reference proteome</keyword>
<feature type="compositionally biased region" description="Basic and acidic residues" evidence="1">
    <location>
        <begin position="8"/>
        <end position="25"/>
    </location>
</feature>
<dbReference type="PANTHER" id="PTHR23389">
    <property type="entry name" value="CHROMOSOME TRANSMISSION FIDELITY FACTOR 18"/>
    <property type="match status" value="1"/>
</dbReference>
<reference evidence="2" key="1">
    <citation type="submission" date="2025-08" db="UniProtKB">
        <authorList>
            <consortium name="Ensembl"/>
        </authorList>
    </citation>
    <scope>IDENTIFICATION</scope>
</reference>
<dbReference type="GO" id="GO:0061860">
    <property type="term" value="F:DNA clamp unloader activity"/>
    <property type="evidence" value="ECO:0007669"/>
    <property type="project" value="TreeGrafter"/>
</dbReference>
<name>A0A8D0GH45_SPHPU</name>
<evidence type="ECO:0000256" key="1">
    <source>
        <dbReference type="SAM" id="MobiDB-lite"/>
    </source>
</evidence>
<accession>A0A8D0GH45</accession>
<protein>
    <recommendedName>
        <fullName evidence="4">ATPase family AAA domain-containing protein 5</fullName>
    </recommendedName>
</protein>
<dbReference type="Ensembl" id="ENSSPUT00000007183.1">
    <property type="protein sequence ID" value="ENSSPUP00000006756.1"/>
    <property type="gene ID" value="ENSSPUG00000005208.1"/>
</dbReference>
<evidence type="ECO:0000313" key="3">
    <source>
        <dbReference type="Proteomes" id="UP000694392"/>
    </source>
</evidence>
<reference evidence="2" key="2">
    <citation type="submission" date="2025-09" db="UniProtKB">
        <authorList>
            <consortium name="Ensembl"/>
        </authorList>
    </citation>
    <scope>IDENTIFICATION</scope>
</reference>
<organism evidence="2 3">
    <name type="scientific">Sphenodon punctatus</name>
    <name type="common">Tuatara</name>
    <name type="synonym">Hatteria punctata</name>
    <dbReference type="NCBI Taxonomy" id="8508"/>
    <lineage>
        <taxon>Eukaryota</taxon>
        <taxon>Metazoa</taxon>
        <taxon>Chordata</taxon>
        <taxon>Craniata</taxon>
        <taxon>Vertebrata</taxon>
        <taxon>Euteleostomi</taxon>
        <taxon>Lepidosauria</taxon>
        <taxon>Sphenodontia</taxon>
        <taxon>Sphenodontidae</taxon>
        <taxon>Sphenodon</taxon>
    </lineage>
</organism>
<evidence type="ECO:0008006" key="4">
    <source>
        <dbReference type="Google" id="ProtNLM"/>
    </source>
</evidence>
<dbReference type="SUPFAM" id="SSF52540">
    <property type="entry name" value="P-loop containing nucleoside triphosphate hydrolases"/>
    <property type="match status" value="1"/>
</dbReference>
<proteinExistence type="predicted"/>
<dbReference type="AlphaFoldDB" id="A0A8D0GH45"/>